<reference evidence="1" key="1">
    <citation type="submission" date="2021-01" db="EMBL/GenBank/DDBJ databases">
        <title>Modified the classification status of verrucomicrobia.</title>
        <authorList>
            <person name="Feng X."/>
        </authorList>
    </citation>
    <scope>NUCLEOTIDE SEQUENCE</scope>
    <source>
        <strain evidence="1">JCM 18052</strain>
    </source>
</reference>
<protein>
    <submittedName>
        <fullName evidence="1">Uncharacterized protein</fullName>
    </submittedName>
</protein>
<organism evidence="1 2">
    <name type="scientific">Luteolibacter yonseiensis</name>
    <dbReference type="NCBI Taxonomy" id="1144680"/>
    <lineage>
        <taxon>Bacteria</taxon>
        <taxon>Pseudomonadati</taxon>
        <taxon>Verrucomicrobiota</taxon>
        <taxon>Verrucomicrobiia</taxon>
        <taxon>Verrucomicrobiales</taxon>
        <taxon>Verrucomicrobiaceae</taxon>
        <taxon>Luteolibacter</taxon>
    </lineage>
</organism>
<proteinExistence type="predicted"/>
<sequence length="343" mass="37668">MVLTRHSWLEVLAGAGLAVLAGTGVISFRLAGRPFTSGPPSPTGSSSEVRNVRGTIADEIPRHLLAPENAVQLARWMEDHPGQVMDQIDAMEDREQAALLTKALVKSIQGPHYDLLLNWLTRQRDKPVAALIFRGLIPRLAGENPEHCVALAFGLGDGEDARNARDELFFFLPLDQRMRLLNQQNPDERAWLMSRRAYAFGDRAPDLCLQVIRDLPKSEHAGQALEGLMKVWAGGANVWHLADPVSAVKGVMTIPDAEMKENGLRVAMSEWTRTDPDLAAKWVNLLPSGPDRDAAIGGMVNSLAVKDPERAMEWAGTITDEASRSKAMGHIRRTVSDKGREAQ</sequence>
<comment type="caution">
    <text evidence="1">The sequence shown here is derived from an EMBL/GenBank/DDBJ whole genome shotgun (WGS) entry which is preliminary data.</text>
</comment>
<dbReference type="Proteomes" id="UP000600139">
    <property type="component" value="Unassembled WGS sequence"/>
</dbReference>
<dbReference type="AlphaFoldDB" id="A0A934R717"/>
<dbReference type="EMBL" id="JAENIK010000013">
    <property type="protein sequence ID" value="MBK1818159.1"/>
    <property type="molecule type" value="Genomic_DNA"/>
</dbReference>
<evidence type="ECO:0000313" key="1">
    <source>
        <dbReference type="EMBL" id="MBK1818159.1"/>
    </source>
</evidence>
<evidence type="ECO:0000313" key="2">
    <source>
        <dbReference type="Proteomes" id="UP000600139"/>
    </source>
</evidence>
<name>A0A934R717_9BACT</name>
<dbReference type="RefSeq" id="WP_200353108.1">
    <property type="nucleotide sequence ID" value="NZ_BAABHZ010000002.1"/>
</dbReference>
<keyword evidence="2" id="KW-1185">Reference proteome</keyword>
<gene>
    <name evidence="1" type="ORF">JIN84_21225</name>
</gene>
<accession>A0A934R717</accession>